<dbReference type="SMART" id="SM00389">
    <property type="entry name" value="HOX"/>
    <property type="match status" value="1"/>
</dbReference>
<dbReference type="InterPro" id="IPR017970">
    <property type="entry name" value="Homeobox_CS"/>
</dbReference>
<evidence type="ECO:0000256" key="1">
    <source>
        <dbReference type="ARBA" id="ARBA00004123"/>
    </source>
</evidence>
<dbReference type="Pfam" id="PF00046">
    <property type="entry name" value="Homeodomain"/>
    <property type="match status" value="1"/>
</dbReference>
<dbReference type="PANTHER" id="PTHR24329:SF570">
    <property type="entry name" value="HOMEOBRAIN"/>
    <property type="match status" value="1"/>
</dbReference>
<sequence>MRSGHLLRHGVDRILFGGALAAKCSEDDDDDYREDEEECQSVSMSRIVGHKELRSLSECSSPQDISALRKIRRSRTTFTTSQLHQLELTFDKTQYPDVYTREDLAMRLELTEARVQVWFQNRRAKWRKEKSL</sequence>
<name>A0A7R8CJW9_LEPSM</name>
<evidence type="ECO:0000256" key="6">
    <source>
        <dbReference type="RuleBase" id="RU000682"/>
    </source>
</evidence>
<dbReference type="GO" id="GO:0000981">
    <property type="term" value="F:DNA-binding transcription factor activity, RNA polymerase II-specific"/>
    <property type="evidence" value="ECO:0007669"/>
    <property type="project" value="InterPro"/>
</dbReference>
<dbReference type="GO" id="GO:0005634">
    <property type="term" value="C:nucleus"/>
    <property type="evidence" value="ECO:0007669"/>
    <property type="project" value="UniProtKB-SubCell"/>
</dbReference>
<dbReference type="InterPro" id="IPR001356">
    <property type="entry name" value="HD"/>
</dbReference>
<keyword evidence="2 5" id="KW-0238">DNA-binding</keyword>
<accession>A0A7R8CJW9</accession>
<protein>
    <submittedName>
        <fullName evidence="7">(salmon louse) hypothetical protein</fullName>
    </submittedName>
</protein>
<evidence type="ECO:0000256" key="4">
    <source>
        <dbReference type="ARBA" id="ARBA00023242"/>
    </source>
</evidence>
<evidence type="ECO:0000256" key="2">
    <source>
        <dbReference type="ARBA" id="ARBA00023125"/>
    </source>
</evidence>
<keyword evidence="3 5" id="KW-0371">Homeobox</keyword>
<gene>
    <name evidence="7" type="ORF">LSAA_4780</name>
</gene>
<dbReference type="Proteomes" id="UP000675881">
    <property type="component" value="Chromosome 14"/>
</dbReference>
<dbReference type="InterPro" id="IPR050649">
    <property type="entry name" value="Paired_Homeobox_TFs"/>
</dbReference>
<dbReference type="PROSITE" id="PS00027">
    <property type="entry name" value="HOMEOBOX_1"/>
    <property type="match status" value="1"/>
</dbReference>
<reference evidence="7" key="1">
    <citation type="submission" date="2021-02" db="EMBL/GenBank/DDBJ databases">
        <authorList>
            <person name="Bekaert M."/>
        </authorList>
    </citation>
    <scope>NUCLEOTIDE SEQUENCE</scope>
    <source>
        <strain evidence="7">IoA-00</strain>
    </source>
</reference>
<dbReference type="FunFam" id="1.10.10.60:FF:000679">
    <property type="entry name" value="Homeobox protein aristaless"/>
    <property type="match status" value="1"/>
</dbReference>
<dbReference type="EMBL" id="HG994593">
    <property type="protein sequence ID" value="CAF2842092.1"/>
    <property type="molecule type" value="Genomic_DNA"/>
</dbReference>
<dbReference type="OrthoDB" id="6159439at2759"/>
<dbReference type="GO" id="GO:0000977">
    <property type="term" value="F:RNA polymerase II transcription regulatory region sequence-specific DNA binding"/>
    <property type="evidence" value="ECO:0007669"/>
    <property type="project" value="TreeGrafter"/>
</dbReference>
<organism evidence="7 8">
    <name type="scientific">Lepeophtheirus salmonis</name>
    <name type="common">Salmon louse</name>
    <name type="synonym">Caligus salmonis</name>
    <dbReference type="NCBI Taxonomy" id="72036"/>
    <lineage>
        <taxon>Eukaryota</taxon>
        <taxon>Metazoa</taxon>
        <taxon>Ecdysozoa</taxon>
        <taxon>Arthropoda</taxon>
        <taxon>Crustacea</taxon>
        <taxon>Multicrustacea</taxon>
        <taxon>Hexanauplia</taxon>
        <taxon>Copepoda</taxon>
        <taxon>Siphonostomatoida</taxon>
        <taxon>Caligidae</taxon>
        <taxon>Lepeophtheirus</taxon>
    </lineage>
</organism>
<feature type="DNA-binding region" description="Homeobox" evidence="5">
    <location>
        <begin position="71"/>
        <end position="130"/>
    </location>
</feature>
<evidence type="ECO:0000313" key="8">
    <source>
        <dbReference type="Proteomes" id="UP000675881"/>
    </source>
</evidence>
<keyword evidence="4 5" id="KW-0539">Nucleus</keyword>
<dbReference type="AlphaFoldDB" id="A0A7R8CJW9"/>
<evidence type="ECO:0000256" key="5">
    <source>
        <dbReference type="PROSITE-ProRule" id="PRU00108"/>
    </source>
</evidence>
<evidence type="ECO:0000313" key="7">
    <source>
        <dbReference type="EMBL" id="CAF2842092.1"/>
    </source>
</evidence>
<proteinExistence type="predicted"/>
<comment type="subcellular location">
    <subcellularLocation>
        <location evidence="1 5 6">Nucleus</location>
    </subcellularLocation>
</comment>
<evidence type="ECO:0000256" key="3">
    <source>
        <dbReference type="ARBA" id="ARBA00023155"/>
    </source>
</evidence>
<dbReference type="InterPro" id="IPR009057">
    <property type="entry name" value="Homeodomain-like_sf"/>
</dbReference>
<dbReference type="CDD" id="cd00086">
    <property type="entry name" value="homeodomain"/>
    <property type="match status" value="1"/>
</dbReference>
<dbReference type="PANTHER" id="PTHR24329">
    <property type="entry name" value="HOMEOBOX PROTEIN ARISTALESS"/>
    <property type="match status" value="1"/>
</dbReference>
<keyword evidence="8" id="KW-1185">Reference proteome</keyword>
<dbReference type="SUPFAM" id="SSF46689">
    <property type="entry name" value="Homeodomain-like"/>
    <property type="match status" value="1"/>
</dbReference>
<dbReference type="PROSITE" id="PS50071">
    <property type="entry name" value="HOMEOBOX_2"/>
    <property type="match status" value="1"/>
</dbReference>
<dbReference type="Gene3D" id="1.10.10.60">
    <property type="entry name" value="Homeodomain-like"/>
    <property type="match status" value="1"/>
</dbReference>